<evidence type="ECO:0000313" key="7">
    <source>
        <dbReference type="Proteomes" id="UP001379533"/>
    </source>
</evidence>
<organism evidence="6 7">
    <name type="scientific">Pendulispora brunnea</name>
    <dbReference type="NCBI Taxonomy" id="2905690"/>
    <lineage>
        <taxon>Bacteria</taxon>
        <taxon>Pseudomonadati</taxon>
        <taxon>Myxococcota</taxon>
        <taxon>Myxococcia</taxon>
        <taxon>Myxococcales</taxon>
        <taxon>Sorangiineae</taxon>
        <taxon>Pendulisporaceae</taxon>
        <taxon>Pendulispora</taxon>
    </lineage>
</organism>
<dbReference type="EC" id="2.7.7.65" evidence="1"/>
<feature type="domain" description="Response regulatory" evidence="4">
    <location>
        <begin position="10"/>
        <end position="129"/>
    </location>
</feature>
<dbReference type="Pfam" id="PF00990">
    <property type="entry name" value="GGDEF"/>
    <property type="match status" value="1"/>
</dbReference>
<accession>A0ABZ2K8R3</accession>
<dbReference type="Proteomes" id="UP001379533">
    <property type="component" value="Chromosome"/>
</dbReference>
<evidence type="ECO:0000259" key="4">
    <source>
        <dbReference type="PROSITE" id="PS50110"/>
    </source>
</evidence>
<dbReference type="InterPro" id="IPR029787">
    <property type="entry name" value="Nucleotide_cyclase"/>
</dbReference>
<dbReference type="InterPro" id="IPR000160">
    <property type="entry name" value="GGDEF_dom"/>
</dbReference>
<dbReference type="InterPro" id="IPR043128">
    <property type="entry name" value="Rev_trsase/Diguanyl_cyclase"/>
</dbReference>
<dbReference type="SUPFAM" id="SSF55073">
    <property type="entry name" value="Nucleotide cyclase"/>
    <property type="match status" value="1"/>
</dbReference>
<dbReference type="SMART" id="SM00267">
    <property type="entry name" value="GGDEF"/>
    <property type="match status" value="1"/>
</dbReference>
<dbReference type="PROSITE" id="PS50887">
    <property type="entry name" value="GGDEF"/>
    <property type="match status" value="1"/>
</dbReference>
<dbReference type="InterPro" id="IPR001789">
    <property type="entry name" value="Sig_transdc_resp-reg_receiver"/>
</dbReference>
<dbReference type="RefSeq" id="WP_394845679.1">
    <property type="nucleotide sequence ID" value="NZ_CP089982.1"/>
</dbReference>
<dbReference type="EMBL" id="CP089982">
    <property type="protein sequence ID" value="WXA95070.1"/>
    <property type="molecule type" value="Genomic_DNA"/>
</dbReference>
<dbReference type="InterPro" id="IPR011006">
    <property type="entry name" value="CheY-like_superfamily"/>
</dbReference>
<dbReference type="Gene3D" id="3.40.50.2300">
    <property type="match status" value="1"/>
</dbReference>
<keyword evidence="6" id="KW-0808">Transferase</keyword>
<evidence type="ECO:0000256" key="2">
    <source>
        <dbReference type="ARBA" id="ARBA00034247"/>
    </source>
</evidence>
<dbReference type="CDD" id="cd01949">
    <property type="entry name" value="GGDEF"/>
    <property type="match status" value="1"/>
</dbReference>
<dbReference type="Pfam" id="PF19698">
    <property type="entry name" value="DUF6197"/>
    <property type="match status" value="1"/>
</dbReference>
<evidence type="ECO:0000259" key="5">
    <source>
        <dbReference type="PROSITE" id="PS50887"/>
    </source>
</evidence>
<reference evidence="6 7" key="1">
    <citation type="submission" date="2021-12" db="EMBL/GenBank/DDBJ databases">
        <title>Discovery of the Pendulisporaceae a myxobacterial family with distinct sporulation behavior and unique specialized metabolism.</title>
        <authorList>
            <person name="Garcia R."/>
            <person name="Popoff A."/>
            <person name="Bader C.D."/>
            <person name="Loehr J."/>
            <person name="Walesch S."/>
            <person name="Walt C."/>
            <person name="Boldt J."/>
            <person name="Bunk B."/>
            <person name="Haeckl F.J.F.P.J."/>
            <person name="Gunesch A.P."/>
            <person name="Birkelbach J."/>
            <person name="Nuebel U."/>
            <person name="Pietschmann T."/>
            <person name="Bach T."/>
            <person name="Mueller R."/>
        </authorList>
    </citation>
    <scope>NUCLEOTIDE SEQUENCE [LARGE SCALE GENOMIC DNA]</scope>
    <source>
        <strain evidence="6 7">MSr12523</strain>
    </source>
</reference>
<dbReference type="SUPFAM" id="SSF52172">
    <property type="entry name" value="CheY-like"/>
    <property type="match status" value="1"/>
</dbReference>
<comment type="catalytic activity">
    <reaction evidence="2">
        <text>2 GTP = 3',3'-c-di-GMP + 2 diphosphate</text>
        <dbReference type="Rhea" id="RHEA:24898"/>
        <dbReference type="ChEBI" id="CHEBI:33019"/>
        <dbReference type="ChEBI" id="CHEBI:37565"/>
        <dbReference type="ChEBI" id="CHEBI:58805"/>
        <dbReference type="EC" id="2.7.7.65"/>
    </reaction>
</comment>
<dbReference type="SMART" id="SM00448">
    <property type="entry name" value="REC"/>
    <property type="match status" value="1"/>
</dbReference>
<keyword evidence="6" id="KW-0548">Nucleotidyltransferase</keyword>
<dbReference type="PANTHER" id="PTHR45138:SF9">
    <property type="entry name" value="DIGUANYLATE CYCLASE DGCM-RELATED"/>
    <property type="match status" value="1"/>
</dbReference>
<evidence type="ECO:0000256" key="3">
    <source>
        <dbReference type="PROSITE-ProRule" id="PRU00169"/>
    </source>
</evidence>
<name>A0ABZ2K8R3_9BACT</name>
<dbReference type="Pfam" id="PF00072">
    <property type="entry name" value="Response_reg"/>
    <property type="match status" value="1"/>
</dbReference>
<dbReference type="PANTHER" id="PTHR45138">
    <property type="entry name" value="REGULATORY COMPONENTS OF SENSORY TRANSDUCTION SYSTEM"/>
    <property type="match status" value="1"/>
</dbReference>
<evidence type="ECO:0000256" key="1">
    <source>
        <dbReference type="ARBA" id="ARBA00012528"/>
    </source>
</evidence>
<feature type="domain" description="GGDEF" evidence="5">
    <location>
        <begin position="179"/>
        <end position="314"/>
    </location>
</feature>
<proteinExistence type="predicted"/>
<sequence length="462" mass="51421">MMVREAPKGSVLIVDGDKETRANLRRALPPGMFRVVEAADAWEALAKMDSADTMFDLLVLDVSQARPSTLEMTRRLRRAESTAHIPIFAFAWRPLTETEVQRAVEHGVTDFVSMPSSPTALAAKLRAAGEQVKLVRKLQKELEFAQKNATVDELTGLGNRRGFEARILEESAYAKRHKEPFAVLLLDLDRFKTINDRFGHEEGDRLLAHFAGALKTISRGEDVAFRYGGDEFVLLLRACDANRARDVATRMRLHLQQHPFRFSDGTTDPVPFSGGVAAVLPNETFLGQDLFARADVALYRAKNAGRDRVYVWGVDETREGSPVSARRPSTLRTLVTTPFTPTTLVRTLRQARALISSEDRWISRGFAQDREGRWCPVGSESAARFSVLGAIVRVGGGSRDVLALARRAFHYIAPELYEKLTNEELTFSHAEAMDLLDRTVARLDATVLTVRPHTADPGRTAP</sequence>
<keyword evidence="3" id="KW-0597">Phosphoprotein</keyword>
<dbReference type="PROSITE" id="PS50110">
    <property type="entry name" value="RESPONSE_REGULATORY"/>
    <property type="match status" value="1"/>
</dbReference>
<dbReference type="Gene3D" id="3.30.70.270">
    <property type="match status" value="1"/>
</dbReference>
<protein>
    <recommendedName>
        <fullName evidence="1">diguanylate cyclase</fullName>
        <ecNumber evidence="1">2.7.7.65</ecNumber>
    </recommendedName>
</protein>
<feature type="modified residue" description="4-aspartylphosphate" evidence="3">
    <location>
        <position position="61"/>
    </location>
</feature>
<gene>
    <name evidence="6" type="ORF">LZC95_52695</name>
</gene>
<evidence type="ECO:0000313" key="6">
    <source>
        <dbReference type="EMBL" id="WXA95070.1"/>
    </source>
</evidence>
<dbReference type="GO" id="GO:0052621">
    <property type="term" value="F:diguanylate cyclase activity"/>
    <property type="evidence" value="ECO:0007669"/>
    <property type="project" value="UniProtKB-EC"/>
</dbReference>
<keyword evidence="7" id="KW-1185">Reference proteome</keyword>
<dbReference type="NCBIfam" id="TIGR00254">
    <property type="entry name" value="GGDEF"/>
    <property type="match status" value="1"/>
</dbReference>
<dbReference type="InterPro" id="IPR050469">
    <property type="entry name" value="Diguanylate_Cyclase"/>
</dbReference>
<dbReference type="InterPro" id="IPR045677">
    <property type="entry name" value="DUF6197"/>
</dbReference>